<dbReference type="CDD" id="cd00156">
    <property type="entry name" value="REC"/>
    <property type="match status" value="1"/>
</dbReference>
<dbReference type="InterPro" id="IPR052162">
    <property type="entry name" value="Sensor_kinase/Photoreceptor"/>
</dbReference>
<evidence type="ECO:0000256" key="6">
    <source>
        <dbReference type="PROSITE-ProRule" id="PRU00169"/>
    </source>
</evidence>
<dbReference type="RefSeq" id="WP_310921049.1">
    <property type="nucleotide sequence ID" value="NZ_JAMQON010000005.1"/>
</dbReference>
<dbReference type="CDD" id="cd00130">
    <property type="entry name" value="PAS"/>
    <property type="match status" value="2"/>
</dbReference>
<dbReference type="SUPFAM" id="SSF55874">
    <property type="entry name" value="ATPase domain of HSP90 chaperone/DNA topoisomerase II/histidine kinase"/>
    <property type="match status" value="1"/>
</dbReference>
<dbReference type="SMART" id="SM00387">
    <property type="entry name" value="HATPase_c"/>
    <property type="match status" value="1"/>
</dbReference>
<keyword evidence="4" id="KW-0808">Transferase</keyword>
<feature type="domain" description="Histidine kinase" evidence="8">
    <location>
        <begin position="404"/>
        <end position="621"/>
    </location>
</feature>
<feature type="domain" description="Response regulatory" evidence="9">
    <location>
        <begin position="6"/>
        <end position="121"/>
    </location>
</feature>
<dbReference type="InterPro" id="IPR005467">
    <property type="entry name" value="His_kinase_dom"/>
</dbReference>
<evidence type="ECO:0000259" key="10">
    <source>
        <dbReference type="PROSITE" id="PS50112"/>
    </source>
</evidence>
<dbReference type="InterPro" id="IPR003594">
    <property type="entry name" value="HATPase_dom"/>
</dbReference>
<dbReference type="Gene3D" id="3.40.50.2300">
    <property type="match status" value="1"/>
</dbReference>
<dbReference type="InterPro" id="IPR003661">
    <property type="entry name" value="HisK_dim/P_dom"/>
</dbReference>
<gene>
    <name evidence="12" type="ORF">NDI56_17700</name>
</gene>
<dbReference type="SUPFAM" id="SSF47384">
    <property type="entry name" value="Homodimeric domain of signal transducing histidine kinase"/>
    <property type="match status" value="1"/>
</dbReference>
<dbReference type="InterPro" id="IPR013655">
    <property type="entry name" value="PAS_fold_3"/>
</dbReference>
<dbReference type="PRINTS" id="PR00344">
    <property type="entry name" value="BCTRLSENSOR"/>
</dbReference>
<evidence type="ECO:0000259" key="8">
    <source>
        <dbReference type="PROSITE" id="PS50109"/>
    </source>
</evidence>
<dbReference type="InterPro" id="IPR036097">
    <property type="entry name" value="HisK_dim/P_sf"/>
</dbReference>
<evidence type="ECO:0000256" key="2">
    <source>
        <dbReference type="ARBA" id="ARBA00012438"/>
    </source>
</evidence>
<reference evidence="12 13" key="1">
    <citation type="submission" date="2022-06" db="EMBL/GenBank/DDBJ databases">
        <title>Haloarcula sp. a new haloarchaeum isolate from saline soil.</title>
        <authorList>
            <person name="Strakova D."/>
            <person name="Galisteo C."/>
            <person name="Sanchez-Porro C."/>
            <person name="Ventosa A."/>
        </authorList>
    </citation>
    <scope>NUCLEOTIDE SEQUENCE [LARGE SCALE GENOMIC DNA]</scope>
    <source>
        <strain evidence="12 13">S1CR25-12</strain>
    </source>
</reference>
<feature type="modified residue" description="4-aspartylphosphate" evidence="6">
    <location>
        <position position="56"/>
    </location>
</feature>
<dbReference type="Pfam" id="PF02518">
    <property type="entry name" value="HATPase_c"/>
    <property type="match status" value="1"/>
</dbReference>
<dbReference type="InterPro" id="IPR011006">
    <property type="entry name" value="CheY-like_superfamily"/>
</dbReference>
<dbReference type="InterPro" id="IPR001789">
    <property type="entry name" value="Sig_transdc_resp-reg_receiver"/>
</dbReference>
<keyword evidence="13" id="KW-1185">Reference proteome</keyword>
<dbReference type="Gene3D" id="2.10.70.100">
    <property type="match status" value="1"/>
</dbReference>
<accession>A0ABU2FG46</accession>
<proteinExistence type="predicted"/>
<dbReference type="Gene3D" id="3.30.450.20">
    <property type="entry name" value="PAS domain"/>
    <property type="match status" value="2"/>
</dbReference>
<name>A0ABU2FG46_9EURY</name>
<feature type="domain" description="PAS" evidence="10">
    <location>
        <begin position="263"/>
        <end position="334"/>
    </location>
</feature>
<dbReference type="SMART" id="SM00086">
    <property type="entry name" value="PAC"/>
    <property type="match status" value="2"/>
</dbReference>
<dbReference type="InterPro" id="IPR036890">
    <property type="entry name" value="HATPase_C_sf"/>
</dbReference>
<dbReference type="Pfam" id="PF00512">
    <property type="entry name" value="HisKA"/>
    <property type="match status" value="1"/>
</dbReference>
<evidence type="ECO:0000256" key="7">
    <source>
        <dbReference type="SAM" id="MobiDB-lite"/>
    </source>
</evidence>
<feature type="domain" description="PAC" evidence="11">
    <location>
        <begin position="211"/>
        <end position="262"/>
    </location>
</feature>
<dbReference type="NCBIfam" id="TIGR00229">
    <property type="entry name" value="sensory_box"/>
    <property type="match status" value="2"/>
</dbReference>
<organism evidence="12 13">
    <name type="scientific">Haloarcula saliterrae</name>
    <dbReference type="NCBI Taxonomy" id="2950534"/>
    <lineage>
        <taxon>Archaea</taxon>
        <taxon>Methanobacteriati</taxon>
        <taxon>Methanobacteriota</taxon>
        <taxon>Stenosarchaea group</taxon>
        <taxon>Halobacteria</taxon>
        <taxon>Halobacteriales</taxon>
        <taxon>Haloarculaceae</taxon>
        <taxon>Haloarcula</taxon>
    </lineage>
</organism>
<protein>
    <recommendedName>
        <fullName evidence="2">histidine kinase</fullName>
        <ecNumber evidence="2">2.7.13.3</ecNumber>
    </recommendedName>
</protein>
<dbReference type="SUPFAM" id="SSF55785">
    <property type="entry name" value="PYP-like sensor domain (PAS domain)"/>
    <property type="match status" value="2"/>
</dbReference>
<dbReference type="Pfam" id="PF00072">
    <property type="entry name" value="Response_reg"/>
    <property type="match status" value="1"/>
</dbReference>
<dbReference type="Proteomes" id="UP001259659">
    <property type="component" value="Unassembled WGS sequence"/>
</dbReference>
<comment type="caution">
    <text evidence="12">The sequence shown here is derived from an EMBL/GenBank/DDBJ whole genome shotgun (WGS) entry which is preliminary data.</text>
</comment>
<dbReference type="PROSITE" id="PS50112">
    <property type="entry name" value="PAS"/>
    <property type="match status" value="1"/>
</dbReference>
<keyword evidence="3 6" id="KW-0597">Phosphoprotein</keyword>
<dbReference type="PROSITE" id="PS50110">
    <property type="entry name" value="RESPONSE_REGULATORY"/>
    <property type="match status" value="1"/>
</dbReference>
<dbReference type="Pfam" id="PF13426">
    <property type="entry name" value="PAS_9"/>
    <property type="match status" value="1"/>
</dbReference>
<evidence type="ECO:0000313" key="13">
    <source>
        <dbReference type="Proteomes" id="UP001259659"/>
    </source>
</evidence>
<evidence type="ECO:0000256" key="3">
    <source>
        <dbReference type="ARBA" id="ARBA00022553"/>
    </source>
</evidence>
<evidence type="ECO:0000256" key="1">
    <source>
        <dbReference type="ARBA" id="ARBA00000085"/>
    </source>
</evidence>
<sequence length="628" mass="69706">MGDAVHVLHIDDDPDFGALTAEFLERDDDRFTVETATSGAEGLDRLTSAVDCVVSDYDMPGMNGLEFLDAVRETYPDLPFILFTGKGSEEVASEALTLGATDYLQKDSGTDQYDLLANRISRAVGQFRAERELERKTDLLEKTQNLADVGAWEYDPRTEEAYFTEQVYEIYDVDTEFEPDPEADIQRFYHPEDRDAVRDGVKRALEDGDPYDIEVRIVTGDGAEKWVRTRADPKFEDGTCKRVRGTIRDITERKERERNLAQTKAWYQTLLDAAPDAVFIADAESGEIRETNQAATRLLDRPREEIVGLDQTELHPPDKAEEYAELFRQHVGDGEGRDATLGEQVELAVVDAAGDETPVEISAQTVEIDGECYNQGYFRDITARKQRERELKRQNDRLDEFVTVVSHDLRNPLRTLSASLDLIETDDEAALERCQRPVARMERLIDELVDLARHGETGSEPAPVQLPALAEECAQTTGLSAAALSITTDATIVAEQSRLKHLFENLFRNAVEHGTTSNRTASDDIVERGTTGSRTESDDAVDDDGPEVSLTVGPLDDGFYVADDGPGVPAAERERVFRVGYSTSAEGTGFGLNIVKQVVEAHGWDIRLTESADGGARFEITGVEFSDG</sequence>
<dbReference type="PROSITE" id="PS50109">
    <property type="entry name" value="HIS_KIN"/>
    <property type="match status" value="1"/>
</dbReference>
<dbReference type="InterPro" id="IPR004358">
    <property type="entry name" value="Sig_transdc_His_kin-like_C"/>
</dbReference>
<evidence type="ECO:0000259" key="11">
    <source>
        <dbReference type="PROSITE" id="PS50113"/>
    </source>
</evidence>
<dbReference type="EC" id="2.7.13.3" evidence="2"/>
<dbReference type="PANTHER" id="PTHR43304:SF1">
    <property type="entry name" value="PAC DOMAIN-CONTAINING PROTEIN"/>
    <property type="match status" value="1"/>
</dbReference>
<dbReference type="Pfam" id="PF08447">
    <property type="entry name" value="PAS_3"/>
    <property type="match status" value="1"/>
</dbReference>
<comment type="catalytic activity">
    <reaction evidence="1">
        <text>ATP + protein L-histidine = ADP + protein N-phospho-L-histidine.</text>
        <dbReference type="EC" id="2.7.13.3"/>
    </reaction>
</comment>
<dbReference type="PROSITE" id="PS50113">
    <property type="entry name" value="PAC"/>
    <property type="match status" value="1"/>
</dbReference>
<keyword evidence="5" id="KW-0418">Kinase</keyword>
<dbReference type="PANTHER" id="PTHR43304">
    <property type="entry name" value="PHYTOCHROME-LIKE PROTEIN CPH1"/>
    <property type="match status" value="1"/>
</dbReference>
<dbReference type="SUPFAM" id="SSF52172">
    <property type="entry name" value="CheY-like"/>
    <property type="match status" value="1"/>
</dbReference>
<dbReference type="CDD" id="cd00082">
    <property type="entry name" value="HisKA"/>
    <property type="match status" value="1"/>
</dbReference>
<dbReference type="InterPro" id="IPR035965">
    <property type="entry name" value="PAS-like_dom_sf"/>
</dbReference>
<dbReference type="Gene3D" id="3.30.565.10">
    <property type="entry name" value="Histidine kinase-like ATPase, C-terminal domain"/>
    <property type="match status" value="1"/>
</dbReference>
<dbReference type="SMART" id="SM00448">
    <property type="entry name" value="REC"/>
    <property type="match status" value="1"/>
</dbReference>
<evidence type="ECO:0000256" key="4">
    <source>
        <dbReference type="ARBA" id="ARBA00022679"/>
    </source>
</evidence>
<dbReference type="EMBL" id="JAMQON010000005">
    <property type="protein sequence ID" value="MDS0261238.1"/>
    <property type="molecule type" value="Genomic_DNA"/>
</dbReference>
<dbReference type="InterPro" id="IPR001610">
    <property type="entry name" value="PAC"/>
</dbReference>
<dbReference type="InterPro" id="IPR000014">
    <property type="entry name" value="PAS"/>
</dbReference>
<feature type="region of interest" description="Disordered" evidence="7">
    <location>
        <begin position="514"/>
        <end position="547"/>
    </location>
</feature>
<dbReference type="SMART" id="SM00388">
    <property type="entry name" value="HisKA"/>
    <property type="match status" value="1"/>
</dbReference>
<evidence type="ECO:0000313" key="12">
    <source>
        <dbReference type="EMBL" id="MDS0261238.1"/>
    </source>
</evidence>
<evidence type="ECO:0000259" key="9">
    <source>
        <dbReference type="PROSITE" id="PS50110"/>
    </source>
</evidence>
<dbReference type="Gene3D" id="1.10.287.130">
    <property type="match status" value="1"/>
</dbReference>
<dbReference type="SMART" id="SM00091">
    <property type="entry name" value="PAS"/>
    <property type="match status" value="2"/>
</dbReference>
<dbReference type="InterPro" id="IPR000700">
    <property type="entry name" value="PAS-assoc_C"/>
</dbReference>
<evidence type="ECO:0000256" key="5">
    <source>
        <dbReference type="ARBA" id="ARBA00022777"/>
    </source>
</evidence>